<dbReference type="RefSeq" id="WP_017576828.1">
    <property type="nucleotide sequence ID" value="NZ_BMXL01000038.1"/>
</dbReference>
<dbReference type="FunFam" id="3.30.420.10:FF:000045">
    <property type="entry name" value="3'-5' exonuclease DinG"/>
    <property type="match status" value="1"/>
</dbReference>
<dbReference type="InterPro" id="IPR006054">
    <property type="entry name" value="DnaQ"/>
</dbReference>
<proteinExistence type="predicted"/>
<dbReference type="NCBIfam" id="NF005907">
    <property type="entry name" value="PRK07883.1-5"/>
    <property type="match status" value="1"/>
</dbReference>
<dbReference type="SMART" id="SM00479">
    <property type="entry name" value="EXOIII"/>
    <property type="match status" value="1"/>
</dbReference>
<dbReference type="SUPFAM" id="SSF53098">
    <property type="entry name" value="Ribonuclease H-like"/>
    <property type="match status" value="1"/>
</dbReference>
<dbReference type="InterPro" id="IPR012337">
    <property type="entry name" value="RNaseH-like_sf"/>
</dbReference>
<dbReference type="InterPro" id="IPR000305">
    <property type="entry name" value="GIY-YIG_endonuc"/>
</dbReference>
<dbReference type="InterPro" id="IPR036397">
    <property type="entry name" value="RNaseH_sf"/>
</dbReference>
<dbReference type="InterPro" id="IPR050066">
    <property type="entry name" value="UvrABC_protein_C"/>
</dbReference>
<dbReference type="Gene3D" id="3.40.1440.10">
    <property type="entry name" value="GIY-YIG endonuclease"/>
    <property type="match status" value="1"/>
</dbReference>
<feature type="domain" description="GIY-YIG" evidence="2">
    <location>
        <begin position="228"/>
        <end position="306"/>
    </location>
</feature>
<dbReference type="SUPFAM" id="SSF82771">
    <property type="entry name" value="GIY-YIG endonuclease"/>
    <property type="match status" value="1"/>
</dbReference>
<dbReference type="CDD" id="cd06127">
    <property type="entry name" value="DEDDh"/>
    <property type="match status" value="1"/>
</dbReference>
<organism evidence="3 4">
    <name type="scientific">Nocardiopsis kunsanensis</name>
    <dbReference type="NCBI Taxonomy" id="141693"/>
    <lineage>
        <taxon>Bacteria</taxon>
        <taxon>Bacillati</taxon>
        <taxon>Actinomycetota</taxon>
        <taxon>Actinomycetes</taxon>
        <taxon>Streptosporangiales</taxon>
        <taxon>Nocardiopsidaceae</taxon>
        <taxon>Nocardiopsis</taxon>
    </lineage>
</organism>
<comment type="caution">
    <text evidence="3">The sequence shown here is derived from an EMBL/GenBank/DDBJ whole genome shotgun (WGS) entry which is preliminary data.</text>
</comment>
<name>A0A919CLB0_9ACTN</name>
<dbReference type="CDD" id="cd10434">
    <property type="entry name" value="GIY-YIG_UvrC_Cho"/>
    <property type="match status" value="1"/>
</dbReference>
<evidence type="ECO:0000259" key="2">
    <source>
        <dbReference type="PROSITE" id="PS50164"/>
    </source>
</evidence>
<gene>
    <name evidence="3" type="primary">dnaQ</name>
    <name evidence="3" type="ORF">GCM10007147_43550</name>
</gene>
<dbReference type="GO" id="GO:0009380">
    <property type="term" value="C:excinuclease repair complex"/>
    <property type="evidence" value="ECO:0007669"/>
    <property type="project" value="TreeGrafter"/>
</dbReference>
<keyword evidence="1" id="KW-0269">Exonuclease</keyword>
<sequence length="574" mass="62190">MSQPQADEGIQTSIDELGLPLSETTFVVLDLETTGTSATDARITEIGAVRVRGGETVDEFTTLVNPGIAIPATVTLLTGITQSMVATAPPVEEVLPDLLEYLRRDPGTALVAHNASFDTGFLKAACERHGHPWPAPPVVDTLRLARAVLGRGETRNHKLGTLAAFFGTPVTPNHRALDDARATVDVLHGLVERLGPMGVHSLEELRSVTKPPTKQQIAKRHLAEGVPEAPGVYVFTDANGADLYVGKSKNLRHRVRTYFTAAENRQRIREMARVVEGVTPIVCATELEASVRELRLIAERKPPYNRRSRHPERVHWVKLTTEAFPRLSVVRSVKDDGAPYLGPYTGLKEADRAREALLAAFPLRQCTHTFDPPRRTVEPCVLAQLGRCGAPCDGTESRADYTAHADAAREAMTGDPAAVVDLHTARIRKMSAQLRYEEAAALRDRLAAFLRGAGRSQRLTALAVLPQVIATRPGALGWETGVVRHGRLAASAVLRPGTDPAAFLASLEATAEHVEPGPGPVPRATAAEGELVLDWLTDPATRLVRIEGEWTCPLRSAEAHAEMTHWAHGRAPAQ</sequence>
<protein>
    <submittedName>
        <fullName evidence="3">DNA polymerase III subunit epsilon</fullName>
    </submittedName>
</protein>
<dbReference type="Pfam" id="PF01541">
    <property type="entry name" value="GIY-YIG"/>
    <property type="match status" value="1"/>
</dbReference>
<dbReference type="SMART" id="SM00465">
    <property type="entry name" value="GIYc"/>
    <property type="match status" value="1"/>
</dbReference>
<keyword evidence="4" id="KW-1185">Reference proteome</keyword>
<dbReference type="GO" id="GO:0003887">
    <property type="term" value="F:DNA-directed DNA polymerase activity"/>
    <property type="evidence" value="ECO:0007669"/>
    <property type="project" value="InterPro"/>
</dbReference>
<dbReference type="NCBIfam" id="NF005905">
    <property type="entry name" value="PRK07883.1-3"/>
    <property type="match status" value="1"/>
</dbReference>
<evidence type="ECO:0000313" key="3">
    <source>
        <dbReference type="EMBL" id="GHD36273.1"/>
    </source>
</evidence>
<dbReference type="NCBIfam" id="TIGR00573">
    <property type="entry name" value="dnaq"/>
    <property type="match status" value="1"/>
</dbReference>
<keyword evidence="1" id="KW-0378">Hydrolase</keyword>
<dbReference type="Gene3D" id="3.30.420.10">
    <property type="entry name" value="Ribonuclease H-like superfamily/Ribonuclease H"/>
    <property type="match status" value="1"/>
</dbReference>
<dbReference type="Pfam" id="PF00929">
    <property type="entry name" value="RNase_T"/>
    <property type="match status" value="1"/>
</dbReference>
<accession>A0A919CLB0</accession>
<dbReference type="PROSITE" id="PS50164">
    <property type="entry name" value="GIY_YIG"/>
    <property type="match status" value="1"/>
</dbReference>
<evidence type="ECO:0000256" key="1">
    <source>
        <dbReference type="ARBA" id="ARBA00022839"/>
    </source>
</evidence>
<reference evidence="3 4" key="1">
    <citation type="journal article" date="2014" name="Int. J. Syst. Evol. Microbiol.">
        <title>Complete genome sequence of Corynebacterium casei LMG S-19264T (=DSM 44701T), isolated from a smear-ripened cheese.</title>
        <authorList>
            <consortium name="US DOE Joint Genome Institute (JGI-PGF)"/>
            <person name="Walter F."/>
            <person name="Albersmeier A."/>
            <person name="Kalinowski J."/>
            <person name="Ruckert C."/>
        </authorList>
    </citation>
    <scope>NUCLEOTIDE SEQUENCE [LARGE SCALE GENOMIC DNA]</scope>
    <source>
        <strain evidence="3 4">KCTC 19473</strain>
    </source>
</reference>
<dbReference type="EMBL" id="BMXL01000038">
    <property type="protein sequence ID" value="GHD36273.1"/>
    <property type="molecule type" value="Genomic_DNA"/>
</dbReference>
<evidence type="ECO:0000313" key="4">
    <source>
        <dbReference type="Proteomes" id="UP000654947"/>
    </source>
</evidence>
<dbReference type="GO" id="GO:0006289">
    <property type="term" value="P:nucleotide-excision repair"/>
    <property type="evidence" value="ECO:0007669"/>
    <property type="project" value="InterPro"/>
</dbReference>
<dbReference type="PANTHER" id="PTHR30562:SF1">
    <property type="entry name" value="UVRABC SYSTEM PROTEIN C"/>
    <property type="match status" value="1"/>
</dbReference>
<dbReference type="AlphaFoldDB" id="A0A919CLB0"/>
<dbReference type="InterPro" id="IPR035901">
    <property type="entry name" value="GIY-YIG_endonuc_sf"/>
</dbReference>
<dbReference type="Proteomes" id="UP000654947">
    <property type="component" value="Unassembled WGS sequence"/>
</dbReference>
<dbReference type="GO" id="GO:0004527">
    <property type="term" value="F:exonuclease activity"/>
    <property type="evidence" value="ECO:0007669"/>
    <property type="project" value="UniProtKB-KW"/>
</dbReference>
<dbReference type="PANTHER" id="PTHR30562">
    <property type="entry name" value="UVRC/OXIDOREDUCTASE"/>
    <property type="match status" value="1"/>
</dbReference>
<dbReference type="InterPro" id="IPR013520">
    <property type="entry name" value="Ribonucl_H"/>
</dbReference>
<keyword evidence="1" id="KW-0540">Nuclease</keyword>
<dbReference type="GO" id="GO:0003677">
    <property type="term" value="F:DNA binding"/>
    <property type="evidence" value="ECO:0007669"/>
    <property type="project" value="InterPro"/>
</dbReference>
<dbReference type="GO" id="GO:0006260">
    <property type="term" value="P:DNA replication"/>
    <property type="evidence" value="ECO:0007669"/>
    <property type="project" value="InterPro"/>
</dbReference>
<dbReference type="InterPro" id="IPR047296">
    <property type="entry name" value="GIY-YIG_UvrC_Cho"/>
</dbReference>